<comment type="pathway">
    <text evidence="1">Cofactor biosynthesis; molybdopterin biosynthesis.</text>
</comment>
<name>A0ABU2DSK1_9MICC</name>
<dbReference type="Pfam" id="PF00994">
    <property type="entry name" value="MoCF_biosynth"/>
    <property type="match status" value="1"/>
</dbReference>
<sequence length="374" mass="39221">MNPAASVGPHSQYGQHSPRRPADFGAGRSAAVVIASTAAAQGRAADTVGPELVQWLRGHGYDCPEPIVVADGAPVARELTRLLVTVPQEQRPRFLITSGGTGINPDDATPESTAPLLQRQSPGIMHALWAYGLQHLPEAAMSRGVVGVRGRTFVANLPGSPGGARDGMTVLDPLLHHIQAQLEDVRDHPDAHRDPVLPETGDAVRAHGTPELAEPPSTGTASVSESPHSVDHVSEQGVIFTAVTHDLLDAAAAEAAVTTRHTGAAVTFRGVIRDHDSGRDDIIGLSYTGHPAAEDILAETVARLAAEYPATRIWCAHRLGDLSVGEDALVVSVASAHRAEAFACCAAVVDAVKAEVPIWKQQHYAAGGHDWIGL</sequence>
<dbReference type="Pfam" id="PF02391">
    <property type="entry name" value="MoaE"/>
    <property type="match status" value="1"/>
</dbReference>
<feature type="region of interest" description="Disordered" evidence="3">
    <location>
        <begin position="184"/>
        <end position="231"/>
    </location>
</feature>
<evidence type="ECO:0000256" key="1">
    <source>
        <dbReference type="ARBA" id="ARBA00005046"/>
    </source>
</evidence>
<dbReference type="PANTHER" id="PTHR43764">
    <property type="entry name" value="MOLYBDENUM COFACTOR BIOSYNTHESIS"/>
    <property type="match status" value="1"/>
</dbReference>
<dbReference type="SMART" id="SM00852">
    <property type="entry name" value="MoCF_biosynth"/>
    <property type="match status" value="1"/>
</dbReference>
<organism evidence="5 6">
    <name type="scientific">Nesterenkonia aerolata</name>
    <dbReference type="NCBI Taxonomy" id="3074079"/>
    <lineage>
        <taxon>Bacteria</taxon>
        <taxon>Bacillati</taxon>
        <taxon>Actinomycetota</taxon>
        <taxon>Actinomycetes</taxon>
        <taxon>Micrococcales</taxon>
        <taxon>Micrococcaceae</taxon>
        <taxon>Nesterenkonia</taxon>
    </lineage>
</organism>
<reference evidence="5 6" key="1">
    <citation type="submission" date="2023-09" db="EMBL/GenBank/DDBJ databases">
        <title>Description of three actinobacteria isolated from air of manufacturing shop in a pharmaceutical factory.</title>
        <authorList>
            <person name="Zhang D.-F."/>
        </authorList>
    </citation>
    <scope>NUCLEOTIDE SEQUENCE [LARGE SCALE GENOMIC DNA]</scope>
    <source>
        <strain evidence="5 6">LY-0111</strain>
    </source>
</reference>
<feature type="domain" description="MoaB/Mog" evidence="4">
    <location>
        <begin position="31"/>
        <end position="177"/>
    </location>
</feature>
<dbReference type="CDD" id="cd00756">
    <property type="entry name" value="MoaE"/>
    <property type="match status" value="1"/>
</dbReference>
<dbReference type="PANTHER" id="PTHR43764:SF1">
    <property type="entry name" value="MOLYBDOPTERIN MOLYBDOTRANSFERASE"/>
    <property type="match status" value="1"/>
</dbReference>
<accession>A0ABU2DSK1</accession>
<dbReference type="CDD" id="cd00886">
    <property type="entry name" value="MogA_MoaB"/>
    <property type="match status" value="1"/>
</dbReference>
<dbReference type="InterPro" id="IPR036425">
    <property type="entry name" value="MoaB/Mog-like_dom_sf"/>
</dbReference>
<dbReference type="Gene3D" id="3.40.980.10">
    <property type="entry name" value="MoaB/Mog-like domain"/>
    <property type="match status" value="1"/>
</dbReference>
<protein>
    <submittedName>
        <fullName evidence="5">Molybdenum cofactor biosynthesis protein MoaE</fullName>
    </submittedName>
</protein>
<dbReference type="InterPro" id="IPR036563">
    <property type="entry name" value="MoaE_sf"/>
</dbReference>
<comment type="caution">
    <text evidence="5">The sequence shown here is derived from an EMBL/GenBank/DDBJ whole genome shotgun (WGS) entry which is preliminary data.</text>
</comment>
<dbReference type="SUPFAM" id="SSF53218">
    <property type="entry name" value="Molybdenum cofactor biosynthesis proteins"/>
    <property type="match status" value="1"/>
</dbReference>
<dbReference type="EMBL" id="JAVKGR010000007">
    <property type="protein sequence ID" value="MDR8019463.1"/>
    <property type="molecule type" value="Genomic_DNA"/>
</dbReference>
<feature type="compositionally biased region" description="Basic and acidic residues" evidence="3">
    <location>
        <begin position="184"/>
        <end position="196"/>
    </location>
</feature>
<evidence type="ECO:0000256" key="3">
    <source>
        <dbReference type="SAM" id="MobiDB-lite"/>
    </source>
</evidence>
<keyword evidence="2" id="KW-0501">Molybdenum cofactor biosynthesis</keyword>
<feature type="compositionally biased region" description="Polar residues" evidence="3">
    <location>
        <begin position="217"/>
        <end position="227"/>
    </location>
</feature>
<dbReference type="Proteomes" id="UP001251870">
    <property type="component" value="Unassembled WGS sequence"/>
</dbReference>
<dbReference type="InterPro" id="IPR003448">
    <property type="entry name" value="Mopterin_biosynth_MoaE"/>
</dbReference>
<dbReference type="Gene3D" id="3.90.1170.40">
    <property type="entry name" value="Molybdopterin biosynthesis MoaE subunit"/>
    <property type="match status" value="1"/>
</dbReference>
<evidence type="ECO:0000256" key="2">
    <source>
        <dbReference type="ARBA" id="ARBA00023150"/>
    </source>
</evidence>
<dbReference type="InterPro" id="IPR001453">
    <property type="entry name" value="MoaB/Mog_dom"/>
</dbReference>
<dbReference type="InterPro" id="IPR051920">
    <property type="entry name" value="MPT_Adenylyltrnsfr/MoaC-Rel"/>
</dbReference>
<evidence type="ECO:0000259" key="4">
    <source>
        <dbReference type="SMART" id="SM00852"/>
    </source>
</evidence>
<evidence type="ECO:0000313" key="6">
    <source>
        <dbReference type="Proteomes" id="UP001251870"/>
    </source>
</evidence>
<evidence type="ECO:0000313" key="5">
    <source>
        <dbReference type="EMBL" id="MDR8019463.1"/>
    </source>
</evidence>
<proteinExistence type="predicted"/>
<gene>
    <name evidence="5" type="ORF">RIL96_07760</name>
</gene>
<dbReference type="SUPFAM" id="SSF54690">
    <property type="entry name" value="Molybdopterin synthase subunit MoaE"/>
    <property type="match status" value="1"/>
</dbReference>
<feature type="region of interest" description="Disordered" evidence="3">
    <location>
        <begin position="1"/>
        <end position="25"/>
    </location>
</feature>
<dbReference type="RefSeq" id="WP_310548453.1">
    <property type="nucleotide sequence ID" value="NZ_JAVKGR010000007.1"/>
</dbReference>
<keyword evidence="6" id="KW-1185">Reference proteome</keyword>